<keyword evidence="5 12" id="KW-0479">Metal-binding</keyword>
<evidence type="ECO:0000313" key="14">
    <source>
        <dbReference type="Proteomes" id="UP000887565"/>
    </source>
</evidence>
<dbReference type="PANTHER" id="PTHR31148:SF1">
    <property type="entry name" value="U1 SMALL NUCLEAR RIBONUCLEOPROTEIN C"/>
    <property type="match status" value="1"/>
</dbReference>
<dbReference type="InterPro" id="IPR017340">
    <property type="entry name" value="U1_snRNP-C"/>
</dbReference>
<proteinExistence type="inferred from homology"/>
<evidence type="ECO:0000256" key="11">
    <source>
        <dbReference type="ARBA" id="ARBA00046357"/>
    </source>
</evidence>
<dbReference type="Gene3D" id="3.40.50.300">
    <property type="entry name" value="P-loop containing nucleotide triphosphate hydrolases"/>
    <property type="match status" value="1"/>
</dbReference>
<evidence type="ECO:0000256" key="5">
    <source>
        <dbReference type="ARBA" id="ARBA00022723"/>
    </source>
</evidence>
<dbReference type="HAMAP" id="MF_03153">
    <property type="entry name" value="U1_C"/>
    <property type="match status" value="1"/>
</dbReference>
<comment type="similarity">
    <text evidence="4">Belongs to the sulfotransferase 1 family. NDST subfamily.</text>
</comment>
<dbReference type="Pfam" id="PF12062">
    <property type="entry name" value="HSNSD-CE"/>
    <property type="match status" value="2"/>
</dbReference>
<organism evidence="14 15">
    <name type="scientific">Romanomermis culicivorax</name>
    <name type="common">Nematode worm</name>
    <dbReference type="NCBI Taxonomy" id="13658"/>
    <lineage>
        <taxon>Eukaryota</taxon>
        <taxon>Metazoa</taxon>
        <taxon>Ecdysozoa</taxon>
        <taxon>Nematoda</taxon>
        <taxon>Enoplea</taxon>
        <taxon>Dorylaimia</taxon>
        <taxon>Mermithida</taxon>
        <taxon>Mermithoidea</taxon>
        <taxon>Mermithidae</taxon>
        <taxon>Romanomermis</taxon>
    </lineage>
</organism>
<dbReference type="Gene3D" id="3.30.160.60">
    <property type="entry name" value="Classic Zinc Finger"/>
    <property type="match status" value="1"/>
</dbReference>
<dbReference type="PANTHER" id="PTHR31148">
    <property type="entry name" value="U1 SMALL NUCLEAR RIBONUCLEOPROTEIN C"/>
    <property type="match status" value="1"/>
</dbReference>
<evidence type="ECO:0000256" key="3">
    <source>
        <dbReference type="ARBA" id="ARBA00005093"/>
    </source>
</evidence>
<comment type="pathway">
    <text evidence="3">Glycan metabolism; heparan sulfate biosynthesis.</text>
</comment>
<dbReference type="Pfam" id="PF00685">
    <property type="entry name" value="Sulfotransfer_1"/>
    <property type="match status" value="1"/>
</dbReference>
<keyword evidence="9 12" id="KW-0539">Nucleus</keyword>
<dbReference type="GO" id="GO:0000243">
    <property type="term" value="C:commitment complex"/>
    <property type="evidence" value="ECO:0007669"/>
    <property type="project" value="UniProtKB-UniRule"/>
</dbReference>
<dbReference type="GO" id="GO:0071004">
    <property type="term" value="C:U2-type prespliceosome"/>
    <property type="evidence" value="ECO:0007669"/>
    <property type="project" value="UniProtKB-UniRule"/>
</dbReference>
<evidence type="ECO:0000256" key="2">
    <source>
        <dbReference type="ARBA" id="ARBA00004841"/>
    </source>
</evidence>
<comment type="subcellular location">
    <subcellularLocation>
        <location evidence="1 12">Nucleus</location>
    </subcellularLocation>
</comment>
<dbReference type="GO" id="GO:0030619">
    <property type="term" value="F:U1 snRNA binding"/>
    <property type="evidence" value="ECO:0007669"/>
    <property type="project" value="UniProtKB-UniRule"/>
</dbReference>
<evidence type="ECO:0000313" key="15">
    <source>
        <dbReference type="WBParaSite" id="nRc.2.0.1.t37849-RA"/>
    </source>
</evidence>
<sequence length="555" mass="64373">MAQCAEEIDALLEAQETIRSDVRNFTFNLGYCGKFFGRNGYYEDEGDYRLVEHAQNFTWFPHQWRHSQPHLWNLTMLKTFMRYNERFAKLQLIGSGGFRIFGTMAKPMVLPRQTCGLYTHTTLIDNYPGGRERLDSSIQGGELFFTFVLNKFLIFMTHQSNYAQERLALYTFISVLRFIRCYTNIELRSIPPPLMADKYFAHYPSEKEPIWGQLVHILAIYKFINFTLACENVQSLNPEPEVSTAGAPAGNPCTDKRHIAIWAAEKLCDRIPHFFVVGPQKTGTTALHKFLKLHPQVVSNHASNKTFEEIQFFSSKYYKNGVEWLETFKKIQLYTQCSYFRYLNRFPSVNKSTIYLFEKSSTYFDSESSPKRLKAFTPGAKIIVTIVNPIDRAYSWYQIVILDGDVLKRDPIKSMQIVQKFLNFEDRIDYSKLLRSTYTTKMPKYYCDYCDTYLTHDSPSVRKTHNGGRKHKESVRMYYQQWMEEQAQKLVDATAKAFKEGKMVGMPPGMLRPPGGAMMPPPMGFGRPPMAMSMHRMPMMPPMASSLCKKYSCPV</sequence>
<comment type="subunit">
    <text evidence="12">U1 snRNP is composed of the 7 core Sm proteins B/B', D1, D2, D3, E, F and G that assemble in a heptameric protein ring on the Sm site of the small nuclear RNA to form the core snRNP, and at least 3 U1 snRNP-specific proteins U1-70K, U1-A and U1-C. U1-C interacts with U1 snRNA and the 5' splice-site region of the pre-mRNA.</text>
</comment>
<evidence type="ECO:0000256" key="9">
    <source>
        <dbReference type="ARBA" id="ARBA00023242"/>
    </source>
</evidence>
<protein>
    <recommendedName>
        <fullName evidence="12">U1 small nuclear ribonucleoprotein C</fullName>
        <shortName evidence="12">U1 snRNP C</shortName>
        <shortName evidence="12">U1-C</shortName>
        <shortName evidence="12">U1C</shortName>
    </recommendedName>
</protein>
<dbReference type="GO" id="GO:0005685">
    <property type="term" value="C:U1 snRNP"/>
    <property type="evidence" value="ECO:0007669"/>
    <property type="project" value="UniProtKB-UniRule"/>
</dbReference>
<dbReference type="InterPro" id="IPR027417">
    <property type="entry name" value="P-loop_NTPase"/>
</dbReference>
<keyword evidence="10 12" id="KW-0687">Ribonucleoprotein</keyword>
<dbReference type="SUPFAM" id="SSF52540">
    <property type="entry name" value="P-loop containing nucleoside triphosphate hydrolases"/>
    <property type="match status" value="1"/>
</dbReference>
<dbReference type="InterPro" id="IPR000690">
    <property type="entry name" value="Matrin/U1-C_Znf_C2H2"/>
</dbReference>
<dbReference type="GO" id="GO:0000395">
    <property type="term" value="P:mRNA 5'-splice site recognition"/>
    <property type="evidence" value="ECO:0007669"/>
    <property type="project" value="UniProtKB-UniRule"/>
</dbReference>
<dbReference type="AlphaFoldDB" id="A0A915KIZ4"/>
<evidence type="ECO:0000256" key="4">
    <source>
        <dbReference type="ARBA" id="ARBA00010420"/>
    </source>
</evidence>
<feature type="domain" description="Matrin-type" evidence="13">
    <location>
        <begin position="445"/>
        <end position="477"/>
    </location>
</feature>
<dbReference type="Pfam" id="PF06220">
    <property type="entry name" value="zf-U1"/>
    <property type="match status" value="1"/>
</dbReference>
<dbReference type="GO" id="GO:0000387">
    <property type="term" value="P:spliceosomal snRNP assembly"/>
    <property type="evidence" value="ECO:0007669"/>
    <property type="project" value="UniProtKB-UniRule"/>
</dbReference>
<keyword evidence="6 12" id="KW-0863">Zinc-finger</keyword>
<dbReference type="InterPro" id="IPR036236">
    <property type="entry name" value="Znf_C2H2_sf"/>
</dbReference>
<evidence type="ECO:0000259" key="13">
    <source>
        <dbReference type="PROSITE" id="PS50171"/>
    </source>
</evidence>
<dbReference type="FunFam" id="3.30.160.60:FF:000059">
    <property type="entry name" value="U1 small nuclear ribonucleoprotein C"/>
    <property type="match status" value="1"/>
</dbReference>
<dbReference type="GO" id="GO:0003729">
    <property type="term" value="F:mRNA binding"/>
    <property type="evidence" value="ECO:0007669"/>
    <property type="project" value="UniProtKB-UniRule"/>
</dbReference>
<comment type="subunit">
    <text evidence="11">Component of the U1 snRNP. The U1 snRNP is composed of the U1 snRNA and the 7 core Sm proteins SNRPB, SNRPD1, SNRPD2, SNRPD3, SNRPE, SNRPF and SNRPG that assemble in a heptameric protein ring on the Sm site of the small nuclear RNA to form the core snRNP, and at least 3 U1 snRNP-specific proteins SNRNP70/U1-70K, SNRPA/U1-A and SNRPC/U1-C. SNRPC/U1-C interacts with U1 snRNA and the 5' splice-site region of the pre-mRNA. Interacts (via N-terminus) with TIA1 (via C-terminus); thereby promoting spliceosomal U1 snRNP recruitment to 5' splice sites.</text>
</comment>
<dbReference type="InterPro" id="IPR000863">
    <property type="entry name" value="Sulfotransferase_dom"/>
</dbReference>
<dbReference type="SUPFAM" id="SSF57667">
    <property type="entry name" value="beta-beta-alpha zinc fingers"/>
    <property type="match status" value="1"/>
</dbReference>
<dbReference type="GO" id="GO:0008270">
    <property type="term" value="F:zinc ion binding"/>
    <property type="evidence" value="ECO:0007669"/>
    <property type="project" value="UniProtKB-UniRule"/>
</dbReference>
<keyword evidence="14" id="KW-1185">Reference proteome</keyword>
<comment type="pathway">
    <text evidence="2">Glycan metabolism; heparin biosynthesis.</text>
</comment>
<dbReference type="GO" id="GO:0015016">
    <property type="term" value="F:heparan sulfate N-sulfotransferase activity"/>
    <property type="evidence" value="ECO:0007669"/>
    <property type="project" value="InterPro"/>
</dbReference>
<evidence type="ECO:0000256" key="7">
    <source>
        <dbReference type="ARBA" id="ARBA00022833"/>
    </source>
</evidence>
<dbReference type="GO" id="GO:0030627">
    <property type="term" value="F:pre-mRNA 5'-splice site binding"/>
    <property type="evidence" value="ECO:0007669"/>
    <property type="project" value="InterPro"/>
</dbReference>
<comment type="similarity">
    <text evidence="12">Belongs to the U1 small nuclear ribonucleoprotein C family.</text>
</comment>
<keyword evidence="7 12" id="KW-0862">Zinc</keyword>
<dbReference type="InterPro" id="IPR021930">
    <property type="entry name" value="Heparan_SO4_deacetylase_dom"/>
</dbReference>
<dbReference type="WBParaSite" id="nRc.2.0.1.t37849-RA">
    <property type="protein sequence ID" value="nRc.2.0.1.t37849-RA"/>
    <property type="gene ID" value="nRc.2.0.1.g37849"/>
</dbReference>
<evidence type="ECO:0000256" key="10">
    <source>
        <dbReference type="ARBA" id="ARBA00023274"/>
    </source>
</evidence>
<keyword evidence="8 12" id="KW-0694">RNA-binding</keyword>
<dbReference type="Proteomes" id="UP000887565">
    <property type="component" value="Unplaced"/>
</dbReference>
<dbReference type="InterPro" id="IPR003604">
    <property type="entry name" value="Matrin/U1-like-C_Znf_C2H2"/>
</dbReference>
<evidence type="ECO:0000256" key="12">
    <source>
        <dbReference type="HAMAP-Rule" id="MF_03153"/>
    </source>
</evidence>
<dbReference type="PROSITE" id="PS50171">
    <property type="entry name" value="ZF_MATRIN"/>
    <property type="match status" value="1"/>
</dbReference>
<accession>A0A915KIZ4</accession>
<dbReference type="SMART" id="SM00451">
    <property type="entry name" value="ZnF_U1"/>
    <property type="match status" value="1"/>
</dbReference>
<reference evidence="15" key="1">
    <citation type="submission" date="2022-11" db="UniProtKB">
        <authorList>
            <consortium name="WormBaseParasite"/>
        </authorList>
    </citation>
    <scope>IDENTIFICATION</scope>
</reference>
<evidence type="ECO:0000256" key="6">
    <source>
        <dbReference type="ARBA" id="ARBA00022771"/>
    </source>
</evidence>
<comment type="function">
    <text evidence="12">Component of the spliceosomal U1 snRNP, which is essential for recognition of the pre-mRNA 5' splice-site and the subsequent assembly of the spliceosome. U1-C is directly involved in initial 5' splice-site recognition for both constitutive and regulated alternative splicing. The interaction with the 5' splice-site seems to precede base-pairing between the pre-mRNA and the U1 snRNA. Stimulates commitment or early (E) complex formation by stabilizing the base pairing of the 5' end of the U1 snRNA and the 5' splice-site region.</text>
</comment>
<evidence type="ECO:0000256" key="1">
    <source>
        <dbReference type="ARBA" id="ARBA00004123"/>
    </source>
</evidence>
<dbReference type="InterPro" id="IPR013085">
    <property type="entry name" value="U1-CZ_Znf_C2H2"/>
</dbReference>
<dbReference type="GO" id="GO:0016787">
    <property type="term" value="F:hydrolase activity"/>
    <property type="evidence" value="ECO:0007669"/>
    <property type="project" value="InterPro"/>
</dbReference>
<evidence type="ECO:0000256" key="8">
    <source>
        <dbReference type="ARBA" id="ARBA00022884"/>
    </source>
</evidence>
<name>A0A915KIZ4_ROMCU</name>